<sequence length="744" mass="84709">MGGVPSTPRLAGGARPHETAEYLIGEFVGEKSFPLASDYWQKLLELPLDLRWPSHRVRQACQLLAKNNYRTRHLAKILIHLAWCLQECVSASDMVSLAFSKALNALFVSFVFLKYLIETSKSEEFEELYLSLDETDSLPSNFPKDQNVENLIMCSVLNFIGKVDVSPGTYLLHQELLNFVLIAMSTQLRSGPTPGSNDRHPFIDAAMSQENSLVNLVVRKLLLNYITRPEFPANTSYTMILSEKNQSGVLRRVGSAAASLMLLPFNYLVNSSGEASRSLLSEGSLNALLILSYYHKCKSVDYVKCKDDNSSSEYLLKEEVYFSENPFRKALENAQDIEFDRDDTEANARGGPLVRLPFASLFDTLGMCLANETSVLLLYSLVHGNSNFLEYVLVRTDLDTLLMPMLETLYNAQSRTSNHIYMVLVIFLILSQDSSFNSSVHKLMLPNVPWYKERILSQTSLGSLMVIILIRTVKYNLSKLQDVYLHTNCLATLANMAPHAHRLSSYASQRLVSLFDMLSRKYNKLAEIKNDKMSLPNGDPRGDGLLDDLSAELHIYTDFLRLVLEILNAILTYALPQNPEVVYAIMHRQEVFVPFKNYPRFSELLDNIYTVLNFFNSRIDAQKMDGEWSVEKVLQVIISNCRSWRGEGIKMFAQLRFTYEQESHHEEFFIPYVWQLVLSRRFSNRSSVSFGGLSYIVFCSDFTFDPSSINLFPVPLEDEMNEQEVEKLQNGEVTEDAQQLEIPV</sequence>
<evidence type="ECO:0000256" key="2">
    <source>
        <dbReference type="ARBA" id="ARBA00015736"/>
    </source>
</evidence>
<keyword evidence="4" id="KW-0449">Lipoprotein</keyword>
<evidence type="ECO:0000313" key="5">
    <source>
        <dbReference type="EMBL" id="GER34242.1"/>
    </source>
</evidence>
<dbReference type="AlphaFoldDB" id="A0A5A7PP21"/>
<keyword evidence="3" id="KW-0519">Myristate</keyword>
<accession>A0A5A7PP21</accession>
<comment type="similarity">
    <text evidence="1">Belongs to the dymeclin family.</text>
</comment>
<dbReference type="Pfam" id="PF09742">
    <property type="entry name" value="Dymeclin"/>
    <property type="match status" value="1"/>
</dbReference>
<keyword evidence="6" id="KW-1185">Reference proteome</keyword>
<name>A0A5A7PP21_STRAF</name>
<evidence type="ECO:0000256" key="4">
    <source>
        <dbReference type="ARBA" id="ARBA00023288"/>
    </source>
</evidence>
<dbReference type="PANTHER" id="PTHR12895">
    <property type="entry name" value="DYMECLIN"/>
    <property type="match status" value="1"/>
</dbReference>
<protein>
    <recommendedName>
        <fullName evidence="2">Dymeclin</fullName>
    </recommendedName>
</protein>
<comment type="caution">
    <text evidence="5">The sequence shown here is derived from an EMBL/GenBank/DDBJ whole genome shotgun (WGS) entry which is preliminary data.</text>
</comment>
<organism evidence="5 6">
    <name type="scientific">Striga asiatica</name>
    <name type="common">Asiatic witchweed</name>
    <name type="synonym">Buchnera asiatica</name>
    <dbReference type="NCBI Taxonomy" id="4170"/>
    <lineage>
        <taxon>Eukaryota</taxon>
        <taxon>Viridiplantae</taxon>
        <taxon>Streptophyta</taxon>
        <taxon>Embryophyta</taxon>
        <taxon>Tracheophyta</taxon>
        <taxon>Spermatophyta</taxon>
        <taxon>Magnoliopsida</taxon>
        <taxon>eudicotyledons</taxon>
        <taxon>Gunneridae</taxon>
        <taxon>Pentapetalae</taxon>
        <taxon>asterids</taxon>
        <taxon>lamiids</taxon>
        <taxon>Lamiales</taxon>
        <taxon>Orobanchaceae</taxon>
        <taxon>Buchnereae</taxon>
        <taxon>Striga</taxon>
    </lineage>
</organism>
<dbReference type="InterPro" id="IPR019142">
    <property type="entry name" value="Dymeclin"/>
</dbReference>
<dbReference type="PANTHER" id="PTHR12895:SF9">
    <property type="entry name" value="DYMECLIN"/>
    <property type="match status" value="1"/>
</dbReference>
<reference evidence="6" key="1">
    <citation type="journal article" date="2019" name="Curr. Biol.">
        <title>Genome Sequence of Striga asiatica Provides Insight into the Evolution of Plant Parasitism.</title>
        <authorList>
            <person name="Yoshida S."/>
            <person name="Kim S."/>
            <person name="Wafula E.K."/>
            <person name="Tanskanen J."/>
            <person name="Kim Y.M."/>
            <person name="Honaas L."/>
            <person name="Yang Z."/>
            <person name="Spallek T."/>
            <person name="Conn C.E."/>
            <person name="Ichihashi Y."/>
            <person name="Cheong K."/>
            <person name="Cui S."/>
            <person name="Der J.P."/>
            <person name="Gundlach H."/>
            <person name="Jiao Y."/>
            <person name="Hori C."/>
            <person name="Ishida J.K."/>
            <person name="Kasahara H."/>
            <person name="Kiba T."/>
            <person name="Kim M.S."/>
            <person name="Koo N."/>
            <person name="Laohavisit A."/>
            <person name="Lee Y.H."/>
            <person name="Lumba S."/>
            <person name="McCourt P."/>
            <person name="Mortimer J.C."/>
            <person name="Mutuku J.M."/>
            <person name="Nomura T."/>
            <person name="Sasaki-Sekimoto Y."/>
            <person name="Seto Y."/>
            <person name="Wang Y."/>
            <person name="Wakatake T."/>
            <person name="Sakakibara H."/>
            <person name="Demura T."/>
            <person name="Yamaguchi S."/>
            <person name="Yoneyama K."/>
            <person name="Manabe R.I."/>
            <person name="Nelson D.C."/>
            <person name="Schulman A.H."/>
            <person name="Timko M.P."/>
            <person name="dePamphilis C.W."/>
            <person name="Choi D."/>
            <person name="Shirasu K."/>
        </authorList>
    </citation>
    <scope>NUCLEOTIDE SEQUENCE [LARGE SCALE GENOMIC DNA]</scope>
    <source>
        <strain evidence="6">cv. UVA1</strain>
    </source>
</reference>
<dbReference type="EMBL" id="BKCP01004861">
    <property type="protein sequence ID" value="GER34242.1"/>
    <property type="molecule type" value="Genomic_DNA"/>
</dbReference>
<proteinExistence type="inferred from homology"/>
<evidence type="ECO:0000313" key="6">
    <source>
        <dbReference type="Proteomes" id="UP000325081"/>
    </source>
</evidence>
<evidence type="ECO:0000256" key="1">
    <source>
        <dbReference type="ARBA" id="ARBA00010603"/>
    </source>
</evidence>
<evidence type="ECO:0000256" key="3">
    <source>
        <dbReference type="ARBA" id="ARBA00022707"/>
    </source>
</evidence>
<dbReference type="Proteomes" id="UP000325081">
    <property type="component" value="Unassembled WGS sequence"/>
</dbReference>
<dbReference type="GO" id="GO:0005794">
    <property type="term" value="C:Golgi apparatus"/>
    <property type="evidence" value="ECO:0007669"/>
    <property type="project" value="TreeGrafter"/>
</dbReference>
<dbReference type="OrthoDB" id="10253409at2759"/>
<gene>
    <name evidence="5" type="ORF">STAS_10447</name>
</gene>
<dbReference type="GO" id="GO:0007030">
    <property type="term" value="P:Golgi organization"/>
    <property type="evidence" value="ECO:0007669"/>
    <property type="project" value="TreeGrafter"/>
</dbReference>